<sequence>MQIEVIRNLHEVGHFAVTKTQDLIRRGCYIPNLREKIEHCIGNCVKCILRSKKEVMECVKRHPKEFGNPLRIISDRGTVFTAKEFEDYCEQRSINSTPFEVLLGTKMKNKEDLRMKKIIEQEIIKQFDEDREMLRNESRRQLVKIQEENRRRYDLRRKRPRMYKKGNLVAIKRTQFGGGLKLLKKYFGPYVVVQVNPNDRYEVKKSGYHDGPQSTSTYAEYMKSRIGN</sequence>
<dbReference type="InterPro" id="IPR041588">
    <property type="entry name" value="Integrase_H2C2"/>
</dbReference>
<protein>
    <recommendedName>
        <fullName evidence="1">RNA-directed DNA polymerase</fullName>
        <ecNumber evidence="1">2.7.7.49</ecNumber>
    </recommendedName>
</protein>
<dbReference type="Gene3D" id="3.30.420.10">
    <property type="entry name" value="Ribonuclease H-like superfamily/Ribonuclease H"/>
    <property type="match status" value="1"/>
</dbReference>
<evidence type="ECO:0000259" key="2">
    <source>
        <dbReference type="Pfam" id="PF17921"/>
    </source>
</evidence>
<proteinExistence type="predicted"/>
<feature type="domain" description="Integrase zinc-binding" evidence="2">
    <location>
        <begin position="3"/>
        <end position="51"/>
    </location>
</feature>
<dbReference type="SUPFAM" id="SSF53098">
    <property type="entry name" value="Ribonuclease H-like"/>
    <property type="match status" value="1"/>
</dbReference>
<reference evidence="3" key="1">
    <citation type="submission" date="2025-08" db="UniProtKB">
        <authorList>
            <consortium name="RefSeq"/>
        </authorList>
    </citation>
    <scope>IDENTIFICATION</scope>
    <source>
        <tissue evidence="3">Whole insect</tissue>
    </source>
</reference>
<evidence type="ECO:0000256" key="1">
    <source>
        <dbReference type="ARBA" id="ARBA00012493"/>
    </source>
</evidence>
<dbReference type="InParanoid" id="A0A6P7GEY5"/>
<accession>A0A6P7GEY5</accession>
<dbReference type="PANTHER" id="PTHR37984:SF5">
    <property type="entry name" value="PROTEIN NYNRIN-LIKE"/>
    <property type="match status" value="1"/>
</dbReference>
<organism evidence="3">
    <name type="scientific">Diabrotica virgifera virgifera</name>
    <name type="common">western corn rootworm</name>
    <dbReference type="NCBI Taxonomy" id="50390"/>
    <lineage>
        <taxon>Eukaryota</taxon>
        <taxon>Metazoa</taxon>
        <taxon>Ecdysozoa</taxon>
        <taxon>Arthropoda</taxon>
        <taxon>Hexapoda</taxon>
        <taxon>Insecta</taxon>
        <taxon>Pterygota</taxon>
        <taxon>Neoptera</taxon>
        <taxon>Endopterygota</taxon>
        <taxon>Coleoptera</taxon>
        <taxon>Polyphaga</taxon>
        <taxon>Cucujiformia</taxon>
        <taxon>Chrysomeloidea</taxon>
        <taxon>Chrysomelidae</taxon>
        <taxon>Galerucinae</taxon>
        <taxon>Diabroticina</taxon>
        <taxon>Diabroticites</taxon>
        <taxon>Diabrotica</taxon>
    </lineage>
</organism>
<dbReference type="AlphaFoldDB" id="A0A6P7GEY5"/>
<dbReference type="GO" id="GO:0003964">
    <property type="term" value="F:RNA-directed DNA polymerase activity"/>
    <property type="evidence" value="ECO:0007669"/>
    <property type="project" value="UniProtKB-EC"/>
</dbReference>
<dbReference type="RefSeq" id="XP_028142630.1">
    <property type="nucleotide sequence ID" value="XM_028286829.1"/>
</dbReference>
<dbReference type="GO" id="GO:0003676">
    <property type="term" value="F:nucleic acid binding"/>
    <property type="evidence" value="ECO:0007669"/>
    <property type="project" value="InterPro"/>
</dbReference>
<dbReference type="EC" id="2.7.7.49" evidence="1"/>
<dbReference type="Pfam" id="PF17921">
    <property type="entry name" value="Integrase_H2C2"/>
    <property type="match status" value="1"/>
</dbReference>
<dbReference type="PANTHER" id="PTHR37984">
    <property type="entry name" value="PROTEIN CBG26694"/>
    <property type="match status" value="1"/>
</dbReference>
<dbReference type="InterPro" id="IPR012337">
    <property type="entry name" value="RNaseH-like_sf"/>
</dbReference>
<gene>
    <name evidence="3" type="primary">LOC114336458</name>
</gene>
<evidence type="ECO:0000313" key="3">
    <source>
        <dbReference type="RefSeq" id="XP_028142630.1"/>
    </source>
</evidence>
<dbReference type="InterPro" id="IPR050951">
    <property type="entry name" value="Retrovirus_Pol_polyprotein"/>
</dbReference>
<dbReference type="InterPro" id="IPR036397">
    <property type="entry name" value="RNaseH_sf"/>
</dbReference>
<name>A0A6P7GEY5_DIAVI</name>
<dbReference type="Gene3D" id="1.10.340.70">
    <property type="match status" value="1"/>
</dbReference>